<feature type="non-terminal residue" evidence="1">
    <location>
        <position position="71"/>
    </location>
</feature>
<proteinExistence type="predicted"/>
<dbReference type="Gene3D" id="3.40.50.150">
    <property type="entry name" value="Vaccinia Virus protein VP39"/>
    <property type="match status" value="1"/>
</dbReference>
<comment type="caution">
    <text evidence="1">The sequence shown here is derived from an EMBL/GenBank/DDBJ whole genome shotgun (WGS) entry which is preliminary data.</text>
</comment>
<name>X1SEK9_9ZZZZ</name>
<reference evidence="1" key="1">
    <citation type="journal article" date="2014" name="Front. Microbiol.">
        <title>High frequency of phylogenetically diverse reductive dehalogenase-homologous genes in deep subseafloor sedimentary metagenomes.</title>
        <authorList>
            <person name="Kawai M."/>
            <person name="Futagami T."/>
            <person name="Toyoda A."/>
            <person name="Takaki Y."/>
            <person name="Nishi S."/>
            <person name="Hori S."/>
            <person name="Arai W."/>
            <person name="Tsubouchi T."/>
            <person name="Morono Y."/>
            <person name="Uchiyama I."/>
            <person name="Ito T."/>
            <person name="Fujiyama A."/>
            <person name="Inagaki F."/>
            <person name="Takami H."/>
        </authorList>
    </citation>
    <scope>NUCLEOTIDE SEQUENCE</scope>
    <source>
        <strain evidence="1">Expedition CK06-06</strain>
    </source>
</reference>
<dbReference type="AlphaFoldDB" id="X1SEK9"/>
<dbReference type="InterPro" id="IPR029063">
    <property type="entry name" value="SAM-dependent_MTases_sf"/>
</dbReference>
<organism evidence="1">
    <name type="scientific">marine sediment metagenome</name>
    <dbReference type="NCBI Taxonomy" id="412755"/>
    <lineage>
        <taxon>unclassified sequences</taxon>
        <taxon>metagenomes</taxon>
        <taxon>ecological metagenomes</taxon>
    </lineage>
</organism>
<sequence>AEVLIQEQPLGEWLYQPVDDERVKGWGLARVNTPKRLDHIVQNLVGKTVLDIGCSEGYFSRELAKRGYKVT</sequence>
<accession>X1SEK9</accession>
<dbReference type="SUPFAM" id="SSF53335">
    <property type="entry name" value="S-adenosyl-L-methionine-dependent methyltransferases"/>
    <property type="match status" value="1"/>
</dbReference>
<feature type="non-terminal residue" evidence="1">
    <location>
        <position position="1"/>
    </location>
</feature>
<dbReference type="EMBL" id="BARW01014203">
    <property type="protein sequence ID" value="GAI73855.1"/>
    <property type="molecule type" value="Genomic_DNA"/>
</dbReference>
<evidence type="ECO:0008006" key="2">
    <source>
        <dbReference type="Google" id="ProtNLM"/>
    </source>
</evidence>
<protein>
    <recommendedName>
        <fullName evidence="2">Methyltransferase type 11 domain-containing protein</fullName>
    </recommendedName>
</protein>
<evidence type="ECO:0000313" key="1">
    <source>
        <dbReference type="EMBL" id="GAI73855.1"/>
    </source>
</evidence>
<gene>
    <name evidence="1" type="ORF">S12H4_25381</name>
</gene>